<feature type="signal peptide" evidence="2">
    <location>
        <begin position="1"/>
        <end position="20"/>
    </location>
</feature>
<protein>
    <recommendedName>
        <fullName evidence="1">Dipeptidase</fullName>
        <ecNumber evidence="1">3.4.-.-</ecNumber>
    </recommendedName>
</protein>
<accession>A0A0S2HXL0</accession>
<gene>
    <name evidence="3" type="primary">pepDA_3</name>
    <name evidence="3" type="ORF">L21SP5_01132</name>
</gene>
<keyword evidence="1" id="KW-0645">Protease</keyword>
<feature type="chain" id="PRO_5006599489" description="Dipeptidase" evidence="2">
    <location>
        <begin position="21"/>
        <end position="536"/>
    </location>
</feature>
<dbReference type="PATRIC" id="fig|1307839.3.peg.1216"/>
<dbReference type="PANTHER" id="PTHR12994">
    <property type="entry name" value="SECERNIN"/>
    <property type="match status" value="1"/>
</dbReference>
<dbReference type="Pfam" id="PF03577">
    <property type="entry name" value="Peptidase_C69"/>
    <property type="match status" value="1"/>
</dbReference>
<name>A0A0S2HXL0_9BACT</name>
<reference evidence="3 4" key="1">
    <citation type="submission" date="2015-11" db="EMBL/GenBank/DDBJ databases">
        <title>Description and complete genome sequence of a novel strain predominating in hypersaline microbial mats and representing a new family of the Bacteriodetes phylum.</title>
        <authorList>
            <person name="Spring S."/>
            <person name="Bunk B."/>
            <person name="Sproer C."/>
            <person name="Klenk H.-P."/>
        </authorList>
    </citation>
    <scope>NUCLEOTIDE SEQUENCE [LARGE SCALE GENOMIC DNA]</scope>
    <source>
        <strain evidence="3 4">L21-Spi-D4</strain>
    </source>
</reference>
<sequence length="536" mass="61361" precursor="true">MRHITILASILTIFSITLNAQDKSDWKGGYPEGCTSITVGKNASSDGSVMTSHTDDSHRTRSWMDIVPAKDHKPSERFTVYKRESTDSLVMPAYAHIPIGSIPQAEHTYQFINTAYPCMNEHQLAIGESTFGGREELFSKECKIDCQRLVQLMLERATTAREAIKLAGRLLAEHGWRDYGEALTIADPKEVWHFEVVGPGKGNVGAIWVAQRVPDDHISVNANASTIKEIDLDNSDYFKASDNIYSYAKAQGWWKEDETFRFCDVYAPESRKSVASRRREWRVFDLLAPSLKLSPTSENYPFSVKPDKKVSVEDMRRVFKDYYQGTPYDMRRNITTTNEDGESVISPLANPFLPYDQLDIDDVSGGWYHVNDDGHIRFLGERTIARWYTMYGTITQSRDWLPDDVGGVVWLAQDNIASSVYIPVYCGATDLPESYKTPGRINGYTRESAWWAFNRLGTLAAQRWGDMHKDLDAVWNPMQKAFIEELEQTDEKAKSIKNTKKRREFLTNYVIEKGEKVVKKAWELGDYLWTKYDEKF</sequence>
<dbReference type="GO" id="GO:0016805">
    <property type="term" value="F:dipeptidase activity"/>
    <property type="evidence" value="ECO:0007669"/>
    <property type="project" value="UniProtKB-KW"/>
</dbReference>
<dbReference type="EMBL" id="CP013118">
    <property type="protein sequence ID" value="ALO14791.1"/>
    <property type="molecule type" value="Genomic_DNA"/>
</dbReference>
<keyword evidence="2" id="KW-0732">Signal</keyword>
<keyword evidence="1" id="KW-0224">Dipeptidase</keyword>
<dbReference type="OrthoDB" id="1109933at2"/>
<dbReference type="GO" id="GO:0006508">
    <property type="term" value="P:proteolysis"/>
    <property type="evidence" value="ECO:0007669"/>
    <property type="project" value="UniProtKB-KW"/>
</dbReference>
<dbReference type="STRING" id="1307839.L21SP5_01132"/>
<evidence type="ECO:0000256" key="1">
    <source>
        <dbReference type="RuleBase" id="RU364089"/>
    </source>
</evidence>
<comment type="catalytic activity">
    <reaction evidence="1">
        <text>an L-aminoacyl-L-amino acid + H2O = 2 an L-alpha-amino acid</text>
        <dbReference type="Rhea" id="RHEA:48940"/>
        <dbReference type="ChEBI" id="CHEBI:15377"/>
        <dbReference type="ChEBI" id="CHEBI:59869"/>
        <dbReference type="ChEBI" id="CHEBI:77460"/>
    </reaction>
</comment>
<dbReference type="GO" id="GO:0070004">
    <property type="term" value="F:cysteine-type exopeptidase activity"/>
    <property type="evidence" value="ECO:0007669"/>
    <property type="project" value="InterPro"/>
</dbReference>
<dbReference type="EC" id="3.4.-.-" evidence="1"/>
<dbReference type="InterPro" id="IPR005322">
    <property type="entry name" value="Peptidase_C69"/>
</dbReference>
<evidence type="ECO:0000313" key="3">
    <source>
        <dbReference type="EMBL" id="ALO14791.1"/>
    </source>
</evidence>
<organism evidence="3 4">
    <name type="scientific">Salinivirga cyanobacteriivorans</name>
    <dbReference type="NCBI Taxonomy" id="1307839"/>
    <lineage>
        <taxon>Bacteria</taxon>
        <taxon>Pseudomonadati</taxon>
        <taxon>Bacteroidota</taxon>
        <taxon>Bacteroidia</taxon>
        <taxon>Bacteroidales</taxon>
        <taxon>Salinivirgaceae</taxon>
        <taxon>Salinivirga</taxon>
    </lineage>
</organism>
<evidence type="ECO:0000256" key="2">
    <source>
        <dbReference type="SAM" id="SignalP"/>
    </source>
</evidence>
<dbReference type="RefSeq" id="WP_057952307.1">
    <property type="nucleotide sequence ID" value="NZ_CP013118.1"/>
</dbReference>
<keyword evidence="4" id="KW-1185">Reference proteome</keyword>
<proteinExistence type="inferred from homology"/>
<dbReference type="PANTHER" id="PTHR12994:SF17">
    <property type="entry name" value="LD30995P"/>
    <property type="match status" value="1"/>
</dbReference>
<dbReference type="KEGG" id="blq:L21SP5_01132"/>
<evidence type="ECO:0000313" key="4">
    <source>
        <dbReference type="Proteomes" id="UP000064893"/>
    </source>
</evidence>
<comment type="similarity">
    <text evidence="1">Belongs to the peptidase C69 family.</text>
</comment>
<dbReference type="AlphaFoldDB" id="A0A0S2HXL0"/>
<dbReference type="Proteomes" id="UP000064893">
    <property type="component" value="Chromosome"/>
</dbReference>
<dbReference type="Gene3D" id="3.60.60.10">
    <property type="entry name" value="Penicillin V Acylase, Chain A"/>
    <property type="match status" value="1"/>
</dbReference>
<keyword evidence="1 3" id="KW-0378">Hydrolase</keyword>